<dbReference type="EMBL" id="JBJJXI010000022">
    <property type="protein sequence ID" value="KAL3404859.1"/>
    <property type="molecule type" value="Genomic_DNA"/>
</dbReference>
<protein>
    <submittedName>
        <fullName evidence="4">Uncharacterized protein</fullName>
    </submittedName>
</protein>
<evidence type="ECO:0000256" key="2">
    <source>
        <dbReference type="ARBA" id="ARBA00023043"/>
    </source>
</evidence>
<dbReference type="Pfam" id="PF12796">
    <property type="entry name" value="Ank_2"/>
    <property type="match status" value="1"/>
</dbReference>
<gene>
    <name evidence="4" type="ORF">TKK_002519</name>
</gene>
<dbReference type="PROSITE" id="PS50297">
    <property type="entry name" value="ANK_REP_REGION"/>
    <property type="match status" value="2"/>
</dbReference>
<dbReference type="InterPro" id="IPR050745">
    <property type="entry name" value="Multifunctional_regulatory"/>
</dbReference>
<evidence type="ECO:0000256" key="1">
    <source>
        <dbReference type="ARBA" id="ARBA00022737"/>
    </source>
</evidence>
<organism evidence="4 5">
    <name type="scientific">Trichogramma kaykai</name>
    <dbReference type="NCBI Taxonomy" id="54128"/>
    <lineage>
        <taxon>Eukaryota</taxon>
        <taxon>Metazoa</taxon>
        <taxon>Ecdysozoa</taxon>
        <taxon>Arthropoda</taxon>
        <taxon>Hexapoda</taxon>
        <taxon>Insecta</taxon>
        <taxon>Pterygota</taxon>
        <taxon>Neoptera</taxon>
        <taxon>Endopterygota</taxon>
        <taxon>Hymenoptera</taxon>
        <taxon>Apocrita</taxon>
        <taxon>Proctotrupomorpha</taxon>
        <taxon>Chalcidoidea</taxon>
        <taxon>Trichogrammatidae</taxon>
        <taxon>Trichogramma</taxon>
    </lineage>
</organism>
<feature type="repeat" description="ANK" evidence="3">
    <location>
        <begin position="339"/>
        <end position="366"/>
    </location>
</feature>
<dbReference type="SUPFAM" id="SSF48403">
    <property type="entry name" value="Ankyrin repeat"/>
    <property type="match status" value="1"/>
</dbReference>
<dbReference type="InterPro" id="IPR002110">
    <property type="entry name" value="Ankyrin_rpt"/>
</dbReference>
<evidence type="ECO:0000313" key="5">
    <source>
        <dbReference type="Proteomes" id="UP001627154"/>
    </source>
</evidence>
<accession>A0ABD2XIA2</accession>
<evidence type="ECO:0000256" key="3">
    <source>
        <dbReference type="PROSITE-ProRule" id="PRU00023"/>
    </source>
</evidence>
<dbReference type="PROSITE" id="PS50088">
    <property type="entry name" value="ANK_REPEAT"/>
    <property type="match status" value="3"/>
</dbReference>
<dbReference type="PANTHER" id="PTHR24189:SF50">
    <property type="entry name" value="ANKYRIN REPEAT AND SOCS BOX PROTEIN 2"/>
    <property type="match status" value="1"/>
</dbReference>
<proteinExistence type="predicted"/>
<keyword evidence="1" id="KW-0677">Repeat</keyword>
<feature type="repeat" description="ANK" evidence="3">
    <location>
        <begin position="191"/>
        <end position="223"/>
    </location>
</feature>
<dbReference type="Gene3D" id="1.25.40.20">
    <property type="entry name" value="Ankyrin repeat-containing domain"/>
    <property type="match status" value="2"/>
</dbReference>
<dbReference type="SMART" id="SM00248">
    <property type="entry name" value="ANK"/>
    <property type="match status" value="5"/>
</dbReference>
<keyword evidence="2 3" id="KW-0040">ANK repeat</keyword>
<comment type="caution">
    <text evidence="4">The sequence shown here is derived from an EMBL/GenBank/DDBJ whole genome shotgun (WGS) entry which is preliminary data.</text>
</comment>
<dbReference type="Pfam" id="PF00023">
    <property type="entry name" value="Ank"/>
    <property type="match status" value="1"/>
</dbReference>
<feature type="repeat" description="ANK" evidence="3">
    <location>
        <begin position="265"/>
        <end position="297"/>
    </location>
</feature>
<evidence type="ECO:0000313" key="4">
    <source>
        <dbReference type="EMBL" id="KAL3404859.1"/>
    </source>
</evidence>
<dbReference type="InterPro" id="IPR036770">
    <property type="entry name" value="Ankyrin_rpt-contain_sf"/>
</dbReference>
<reference evidence="4 5" key="1">
    <citation type="journal article" date="2024" name="bioRxiv">
        <title>A reference genome for Trichogramma kaykai: A tiny desert-dwelling parasitoid wasp with competing sex-ratio distorters.</title>
        <authorList>
            <person name="Culotta J."/>
            <person name="Lindsey A.R."/>
        </authorList>
    </citation>
    <scope>NUCLEOTIDE SEQUENCE [LARGE SCALE GENOMIC DNA]</scope>
    <source>
        <strain evidence="4 5">KSX58</strain>
    </source>
</reference>
<name>A0ABD2XIA2_9HYME</name>
<keyword evidence="5" id="KW-1185">Reference proteome</keyword>
<dbReference type="AlphaFoldDB" id="A0ABD2XIA2"/>
<dbReference type="Proteomes" id="UP001627154">
    <property type="component" value="Unassembled WGS sequence"/>
</dbReference>
<dbReference type="PANTHER" id="PTHR24189">
    <property type="entry name" value="MYOTROPHIN"/>
    <property type="match status" value="1"/>
</dbReference>
<sequence length="565" mass="64973">MDQSRFNQLKSLQENIDWKAREERHAFLRRVAELIANWEDDLPNLRHIFRPAEIELLLVDAVNCFSNDSQDPEKTFIDFVVRCGYVDEPGEVECREGVRPSLGRVTALHLLFELYWDLLNDDWLCDGLDEICFNLLKIYDRYDIDYVEEATGVTHFHVACRCLLASDDDQLRIVAKFLELGQDPNHVVRKTGYAPLHLALQRNNVEAMLLLLRAGADPNSVTWKQEDTPLHIMGKLGVSSAVAEKFFRACDESNRLVRIDALNHKNCTPLVEALIYDNEEVAALLLRRGADPNFFNNEFGITPLHVICLRDNWDKAARILFKICDELNLPLQVNARDNNGKTPLEVAMVNVRPDTVEMLLDHGADLPEGLFSTVIDPKMFYHSLKICGMKTASGVLAIAELFEGKGYNFSQNDALTIMKFFAEFGLFEKSVVAKKKFFYDDEEFKSKAKEIKVNSNLSLYDLVQLRPEEEEKLLTYQDYFRFASTVQLWRISTEFTEACILHVCEKMSRGFFRRWALYPFYELIHKRLPTECSEVILEKLSNQDLFNICLAAKHARSSLAALGPY</sequence>